<dbReference type="SUPFAM" id="SSF52799">
    <property type="entry name" value="(Phosphotyrosine protein) phosphatases II"/>
    <property type="match status" value="1"/>
</dbReference>
<accession>A0A1Z4LNP0</accession>
<dbReference type="InterPro" id="IPR000387">
    <property type="entry name" value="Tyr_Pase_dom"/>
</dbReference>
<evidence type="ECO:0000313" key="2">
    <source>
        <dbReference type="EMBL" id="BAY82831.1"/>
    </source>
</evidence>
<proteinExistence type="predicted"/>
<dbReference type="Proteomes" id="UP000218418">
    <property type="component" value="Chromosome"/>
</dbReference>
<gene>
    <name evidence="2" type="ORF">NIES267_23160</name>
</gene>
<reference evidence="2 3" key="1">
    <citation type="submission" date="2017-06" db="EMBL/GenBank/DDBJ databases">
        <title>Genome sequencing of cyanobaciteial culture collection at National Institute for Environmental Studies (NIES).</title>
        <authorList>
            <person name="Hirose Y."/>
            <person name="Shimura Y."/>
            <person name="Fujisawa T."/>
            <person name="Nakamura Y."/>
            <person name="Kawachi M."/>
        </authorList>
    </citation>
    <scope>NUCLEOTIDE SEQUENCE [LARGE SCALE GENOMIC DNA]</scope>
    <source>
        <strain evidence="2 3">NIES-267</strain>
    </source>
</reference>
<dbReference type="PROSITE" id="PS50056">
    <property type="entry name" value="TYR_PHOSPHATASE_2"/>
    <property type="match status" value="1"/>
</dbReference>
<dbReference type="PANTHER" id="PTHR46642">
    <property type="entry name" value="DUAL SPECIFICITY PHOSPHATASE, SUBGROUP, CATALYTIC DOMAIN"/>
    <property type="match status" value="1"/>
</dbReference>
<feature type="domain" description="Tyrosine specific protein phosphatases" evidence="1">
    <location>
        <begin position="88"/>
        <end position="142"/>
    </location>
</feature>
<evidence type="ECO:0000259" key="1">
    <source>
        <dbReference type="PROSITE" id="PS50056"/>
    </source>
</evidence>
<dbReference type="InterPro" id="IPR029021">
    <property type="entry name" value="Prot-tyrosine_phosphatase-like"/>
</dbReference>
<dbReference type="GO" id="GO:0019203">
    <property type="term" value="F:carbohydrate phosphatase activity"/>
    <property type="evidence" value="ECO:0007669"/>
    <property type="project" value="TreeGrafter"/>
</dbReference>
<dbReference type="EMBL" id="AP018227">
    <property type="protein sequence ID" value="BAY82831.1"/>
    <property type="molecule type" value="Genomic_DNA"/>
</dbReference>
<dbReference type="FunFam" id="3.90.190.10:FF:000157">
    <property type="entry name" value="Protein-tyrosine phosphatase"/>
    <property type="match status" value="1"/>
</dbReference>
<dbReference type="AlphaFoldDB" id="A0A1Z4LNP0"/>
<dbReference type="GO" id="GO:2001070">
    <property type="term" value="F:starch binding"/>
    <property type="evidence" value="ECO:0007669"/>
    <property type="project" value="TreeGrafter"/>
</dbReference>
<sequence>MYRFAPASENETIVYGSARPEYNDEKVLQWIEFMQSQGIKRVCCLLTQKKLKKYSNLLDLYQKEFGLKKVCWAPIEDFNLIDSRLLIQNILPFLSEANRQNEKVLVHCSAGIGRTGQVLTAWLVYERGFTNQSAISTVMRIKRNPYEFIVTSAMKGQNPKTAIAQFNSILDDCRIFGENNR</sequence>
<dbReference type="PANTHER" id="PTHR46642:SF3">
    <property type="entry name" value="PHOSPHOGLUCAN PHOSPHATASE DSP4, CHLOROPLASTIC"/>
    <property type="match status" value="1"/>
</dbReference>
<keyword evidence="3" id="KW-1185">Reference proteome</keyword>
<organism evidence="2 3">
    <name type="scientific">Calothrix parasitica NIES-267</name>
    <dbReference type="NCBI Taxonomy" id="1973488"/>
    <lineage>
        <taxon>Bacteria</taxon>
        <taxon>Bacillati</taxon>
        <taxon>Cyanobacteriota</taxon>
        <taxon>Cyanophyceae</taxon>
        <taxon>Nostocales</taxon>
        <taxon>Calotrichaceae</taxon>
        <taxon>Calothrix</taxon>
    </lineage>
</organism>
<dbReference type="InterPro" id="IPR016130">
    <property type="entry name" value="Tyr_Pase_AS"/>
</dbReference>
<dbReference type="GO" id="GO:0005983">
    <property type="term" value="P:starch catabolic process"/>
    <property type="evidence" value="ECO:0007669"/>
    <property type="project" value="TreeGrafter"/>
</dbReference>
<dbReference type="PROSITE" id="PS00383">
    <property type="entry name" value="TYR_PHOSPHATASE_1"/>
    <property type="match status" value="1"/>
</dbReference>
<dbReference type="OrthoDB" id="9806482at2"/>
<dbReference type="InterPro" id="IPR000340">
    <property type="entry name" value="Dual-sp_phosphatase_cat-dom"/>
</dbReference>
<evidence type="ECO:0000313" key="3">
    <source>
        <dbReference type="Proteomes" id="UP000218418"/>
    </source>
</evidence>
<dbReference type="Pfam" id="PF00782">
    <property type="entry name" value="DSPc"/>
    <property type="match status" value="1"/>
</dbReference>
<protein>
    <recommendedName>
        <fullName evidence="1">Tyrosine specific protein phosphatases domain-containing protein</fullName>
    </recommendedName>
</protein>
<dbReference type="Gene3D" id="3.90.190.10">
    <property type="entry name" value="Protein tyrosine phosphatase superfamily"/>
    <property type="match status" value="1"/>
</dbReference>
<dbReference type="InterPro" id="IPR052832">
    <property type="entry name" value="Starch-Glucan_Phosphatase"/>
</dbReference>
<name>A0A1Z4LNP0_9CYAN</name>